<accession>A0ABV4G7W6</accession>
<dbReference type="Proteomes" id="UP001565474">
    <property type="component" value="Unassembled WGS sequence"/>
</dbReference>
<reference evidence="1 2" key="1">
    <citation type="submission" date="2024-07" db="EMBL/GenBank/DDBJ databases">
        <title>Genomic Encyclopedia of Type Strains, Phase V (KMG-V): Genome sequencing to study the core and pangenomes of soil and plant-associated prokaryotes.</title>
        <authorList>
            <person name="Whitman W."/>
        </authorList>
    </citation>
    <scope>NUCLEOTIDE SEQUENCE [LARGE SCALE GENOMIC DNA]</scope>
    <source>
        <strain evidence="1 2">USDA 222</strain>
    </source>
</reference>
<sequence>MSGFVGAQFSADDPFEDIAPGSAVAEYDIVIVPVIRYLRDVVTDRSVRLLANFIGTSDLEDESKPDDGDSDHVYDVLTAVRVPLQRRHEHHHVKQAAHLLLPSRAAPLAPHRRTSEASLLSRAWGHLRRASPVGSGGLIDLRQCCGQLKLGADLLIGASE</sequence>
<keyword evidence="2" id="KW-1185">Reference proteome</keyword>
<evidence type="ECO:0000313" key="1">
    <source>
        <dbReference type="EMBL" id="MEY9467741.1"/>
    </source>
</evidence>
<dbReference type="RefSeq" id="WP_157785239.1">
    <property type="nucleotide sequence ID" value="NZ_JBGBYD010000001.1"/>
</dbReference>
<dbReference type="EMBL" id="JBGBZN010000001">
    <property type="protein sequence ID" value="MEY9467741.1"/>
    <property type="molecule type" value="Genomic_DNA"/>
</dbReference>
<gene>
    <name evidence="1" type="ORF">ABH992_000140</name>
</gene>
<evidence type="ECO:0000313" key="2">
    <source>
        <dbReference type="Proteomes" id="UP001565474"/>
    </source>
</evidence>
<proteinExistence type="predicted"/>
<name>A0ABV4G7W6_9BRAD</name>
<organism evidence="1 2">
    <name type="scientific">Bradyrhizobium yuanmingense</name>
    <dbReference type="NCBI Taxonomy" id="108015"/>
    <lineage>
        <taxon>Bacteria</taxon>
        <taxon>Pseudomonadati</taxon>
        <taxon>Pseudomonadota</taxon>
        <taxon>Alphaproteobacteria</taxon>
        <taxon>Hyphomicrobiales</taxon>
        <taxon>Nitrobacteraceae</taxon>
        <taxon>Bradyrhizobium</taxon>
    </lineage>
</organism>
<comment type="caution">
    <text evidence="1">The sequence shown here is derived from an EMBL/GenBank/DDBJ whole genome shotgun (WGS) entry which is preliminary data.</text>
</comment>
<protein>
    <submittedName>
        <fullName evidence="1">Uncharacterized protein</fullName>
    </submittedName>
</protein>